<reference evidence="2 3" key="1">
    <citation type="journal article" date="2019" name="Extremophiles">
        <title>Biogeography of thermophiles and predominance of Thermus scotoductus in domestic water heaters.</title>
        <authorList>
            <person name="Wilpiszeski R.L."/>
            <person name="Zhang Z."/>
            <person name="House C.H."/>
        </authorList>
    </citation>
    <scope>NUCLEOTIDE SEQUENCE [LARGE SCALE GENOMIC DNA]</scope>
    <source>
        <strain evidence="2 3">34_S34</strain>
    </source>
</reference>
<dbReference type="InterPro" id="IPR021886">
    <property type="entry name" value="MgsA_C"/>
</dbReference>
<dbReference type="EMBL" id="PELP01000079">
    <property type="protein sequence ID" value="RTH06260.1"/>
    <property type="molecule type" value="Genomic_DNA"/>
</dbReference>
<feature type="domain" description="MgsA AAA+ ATPase C-terminal" evidence="1">
    <location>
        <begin position="1"/>
        <end position="67"/>
    </location>
</feature>
<evidence type="ECO:0000259" key="1">
    <source>
        <dbReference type="Pfam" id="PF12002"/>
    </source>
</evidence>
<dbReference type="InterPro" id="IPR008921">
    <property type="entry name" value="DNA_pol3_clamp-load_cplx_C"/>
</dbReference>
<dbReference type="Gene3D" id="1.10.3710.10">
    <property type="entry name" value="DNA polymerase III clamp loader subunits, C-terminal domain"/>
    <property type="match status" value="1"/>
</dbReference>
<dbReference type="GO" id="GO:0006260">
    <property type="term" value="P:DNA replication"/>
    <property type="evidence" value="ECO:0007669"/>
    <property type="project" value="InterPro"/>
</dbReference>
<proteinExistence type="predicted"/>
<name>A0A430RF54_THESC</name>
<dbReference type="Pfam" id="PF12002">
    <property type="entry name" value="MgsA_C"/>
    <property type="match status" value="1"/>
</dbReference>
<feature type="non-terminal residue" evidence="2">
    <location>
        <position position="1"/>
    </location>
</feature>
<evidence type="ECO:0000313" key="2">
    <source>
        <dbReference type="EMBL" id="RTH06260.1"/>
    </source>
</evidence>
<protein>
    <submittedName>
        <fullName evidence="2">AAA family ATPase</fullName>
    </submittedName>
</protein>
<sequence>PVPLNLRNAPTGLQRALGHGKGYAYYHEDKEGSFAQRYLPEGVEDLLLFEATGEGWEERVRERLKALRERFRRS</sequence>
<dbReference type="GO" id="GO:0003677">
    <property type="term" value="F:DNA binding"/>
    <property type="evidence" value="ECO:0007669"/>
    <property type="project" value="InterPro"/>
</dbReference>
<accession>A0A430RF54</accession>
<organism evidence="2 3">
    <name type="scientific">Thermus scotoductus</name>
    <dbReference type="NCBI Taxonomy" id="37636"/>
    <lineage>
        <taxon>Bacteria</taxon>
        <taxon>Thermotogati</taxon>
        <taxon>Deinococcota</taxon>
        <taxon>Deinococci</taxon>
        <taxon>Thermales</taxon>
        <taxon>Thermaceae</taxon>
        <taxon>Thermus</taxon>
    </lineage>
</organism>
<dbReference type="AlphaFoldDB" id="A0A430RF54"/>
<dbReference type="SUPFAM" id="SSF48019">
    <property type="entry name" value="post-AAA+ oligomerization domain-like"/>
    <property type="match status" value="1"/>
</dbReference>
<evidence type="ECO:0000313" key="3">
    <source>
        <dbReference type="Proteomes" id="UP000286734"/>
    </source>
</evidence>
<gene>
    <name evidence="2" type="ORF">CSW47_03745</name>
</gene>
<comment type="caution">
    <text evidence="2">The sequence shown here is derived from an EMBL/GenBank/DDBJ whole genome shotgun (WGS) entry which is preliminary data.</text>
</comment>
<dbReference type="Proteomes" id="UP000286734">
    <property type="component" value="Unassembled WGS sequence"/>
</dbReference>